<name>A0A0F2TKM3_STRR3</name>
<accession>A0A0F2TKM3</accession>
<sequence>MQAKRTNWAPWDGATLVASAPVKPVIEVTAQTSSYESVLLMGVRVNIVKRGPLPKQGIVLGQGGCGAGQDERPFDVDLDPTPPKVIAVQGTKPLTQFPFRIEAADPEVFVLNISDTSDECWFTIELDWVKQGEPGTTVVDDRGKPFHVMGAGGRPRYVPGGGPTAVDGLVQGG</sequence>
<dbReference type="AlphaFoldDB" id="A0A0F2TKM3"/>
<proteinExistence type="predicted"/>
<protein>
    <submittedName>
        <fullName evidence="1">Uncharacterized protein</fullName>
    </submittedName>
</protein>
<evidence type="ECO:0000313" key="2">
    <source>
        <dbReference type="Proteomes" id="UP000033699"/>
    </source>
</evidence>
<reference evidence="1 2" key="1">
    <citation type="submission" date="2015-02" db="EMBL/GenBank/DDBJ databases">
        <authorList>
            <person name="Ju K.-S."/>
            <person name="Doroghazi J.R."/>
            <person name="Metcalf W."/>
        </authorList>
    </citation>
    <scope>NUCLEOTIDE SEQUENCE [LARGE SCALE GENOMIC DNA]</scope>
    <source>
        <strain evidence="1 2">ATCC 31215</strain>
    </source>
</reference>
<organism evidence="1 2">
    <name type="scientific">Streptomyces rubellomurinus (strain ATCC 31215)</name>
    <dbReference type="NCBI Taxonomy" id="359131"/>
    <lineage>
        <taxon>Bacteria</taxon>
        <taxon>Bacillati</taxon>
        <taxon>Actinomycetota</taxon>
        <taxon>Actinomycetes</taxon>
        <taxon>Kitasatosporales</taxon>
        <taxon>Streptomycetaceae</taxon>
        <taxon>Streptomyces</taxon>
    </lineage>
</organism>
<comment type="caution">
    <text evidence="1">The sequence shown here is derived from an EMBL/GenBank/DDBJ whole genome shotgun (WGS) entry which is preliminary data.</text>
</comment>
<evidence type="ECO:0000313" key="1">
    <source>
        <dbReference type="EMBL" id="KJS63813.1"/>
    </source>
</evidence>
<keyword evidence="2" id="KW-1185">Reference proteome</keyword>
<dbReference type="EMBL" id="JZKH01000001">
    <property type="protein sequence ID" value="KJS63813.1"/>
    <property type="molecule type" value="Genomic_DNA"/>
</dbReference>
<dbReference type="Proteomes" id="UP000033699">
    <property type="component" value="Unassembled WGS sequence"/>
</dbReference>
<gene>
    <name evidence="1" type="ORF">VM95_00820</name>
</gene>
<dbReference type="PATRIC" id="fig|359131.3.peg.180"/>